<feature type="transmembrane region" description="Helical" evidence="7">
    <location>
        <begin position="57"/>
        <end position="77"/>
    </location>
</feature>
<evidence type="ECO:0000256" key="4">
    <source>
        <dbReference type="ARBA" id="ARBA00022989"/>
    </source>
</evidence>
<keyword evidence="5 7" id="KW-0472">Membrane</keyword>
<dbReference type="AlphaFoldDB" id="A0A813I364"/>
<reference evidence="8" key="1">
    <citation type="submission" date="2021-02" db="EMBL/GenBank/DDBJ databases">
        <authorList>
            <person name="Dougan E. K."/>
            <person name="Rhodes N."/>
            <person name="Thang M."/>
            <person name="Chan C."/>
        </authorList>
    </citation>
    <scope>NUCLEOTIDE SEQUENCE</scope>
</reference>
<comment type="caution">
    <text evidence="8">The sequence shown here is derived from an EMBL/GenBank/DDBJ whole genome shotgun (WGS) entry which is preliminary data.</text>
</comment>
<keyword evidence="2" id="KW-1003">Cell membrane</keyword>
<feature type="transmembrane region" description="Helical" evidence="7">
    <location>
        <begin position="559"/>
        <end position="577"/>
    </location>
</feature>
<accession>A0A813I364</accession>
<comment type="subcellular location">
    <subcellularLocation>
        <location evidence="1">Cell membrane</location>
        <topology evidence="1">Multi-pass membrane protein</topology>
    </subcellularLocation>
</comment>
<keyword evidence="4 7" id="KW-1133">Transmembrane helix</keyword>
<feature type="transmembrane region" description="Helical" evidence="7">
    <location>
        <begin position="111"/>
        <end position="129"/>
    </location>
</feature>
<protein>
    <submittedName>
        <fullName evidence="8">Uncharacterized protein</fullName>
    </submittedName>
</protein>
<name>A0A813I364_POLGL</name>
<feature type="transmembrane region" description="Helical" evidence="7">
    <location>
        <begin position="167"/>
        <end position="186"/>
    </location>
</feature>
<feature type="transmembrane region" description="Helical" evidence="7">
    <location>
        <begin position="208"/>
        <end position="229"/>
    </location>
</feature>
<dbReference type="EMBL" id="CAJNNW010002339">
    <property type="protein sequence ID" value="CAE8644140.1"/>
    <property type="molecule type" value="Genomic_DNA"/>
</dbReference>
<keyword evidence="6" id="KW-0175">Coiled coil</keyword>
<dbReference type="PANTHER" id="PTHR30509:SF9">
    <property type="entry name" value="MULTIDRUG RESISTANCE PROTEIN MDTO"/>
    <property type="match status" value="1"/>
</dbReference>
<dbReference type="GO" id="GO:0005886">
    <property type="term" value="C:plasma membrane"/>
    <property type="evidence" value="ECO:0007669"/>
    <property type="project" value="UniProtKB-SubCell"/>
</dbReference>
<proteinExistence type="predicted"/>
<evidence type="ECO:0000256" key="3">
    <source>
        <dbReference type="ARBA" id="ARBA00022692"/>
    </source>
</evidence>
<gene>
    <name evidence="8" type="ORF">PGLA2088_LOCUS2793</name>
</gene>
<sequence length="852" mass="93946">MAKVEPADEASPLMMIDQASSARKLRRRGCKMVISDLFGHRINPVFAADAELSVRGAIFLVVAALPFLIPKGSIPIIDNLSDMGLYSPGVIIFVVYNLSRTFGAALQNTMSGMRGVVMASLNAWLLYTIFPDGVTDDSPPYVFWTGILWGVLFVCAFLFLKINIMGSIFAISIFCTQWMGFLTPGADKIVSPLHPGYSIYSDSCLESIVSRAAGMVFVLLVTLLPYPLLCLDTAKETMEELAEELPMILTLMLDHFCAETPNVYTEDQVERRMHHLRAKKDALQPLIACSWYETFGVGRSVLVRKCLSSFSSVMDRSFDQCFSLWAVHHRKESPPTAKKINFMNKSKTPSLKVIKGVEAILVICIKACSDGALSKEDEMEIQKCSAACKLALQELKESVKQSREEILSGDNEQDDAKVLYEELQTQQVLFRSLSVCGKEVIGFADKLVQFKAEPSTFPQVKELGGLWSLIEGVTEPENMRFASRAALCIFISMIIGYNGYGKLIAPANAGVASTAACLFSRFAGSAVVADLQRIQGVVVGTMMARVLGSLFASCAWYDLTGLMTVIFLWAVVFLFIAHNSTNWSTVGVLAAGYGVSSMISGRCGVDTLDKANEYDNLTEGSVAIMITVIIDLLLHQTRASDKAYEGLTKSWDVMEASIKSLFDPTLETVTFRSGEMQELINQAAAMGHEADLEPRYWRVPWRADLFKEAIRYSRSLNTSLTSLEDAMSKESSDSPKAEFVRDLLQRSPAFRDRPAVILSKIAAVKKLLGIFHHETSARFSVVSDADVLHQHRYEEQLAEAALIAEVGELEMKEKSKESFAGDEGASLCLVLGSMHSIQLSLRGLEHKVLQQV</sequence>
<feature type="transmembrane region" description="Helical" evidence="7">
    <location>
        <begin position="83"/>
        <end position="99"/>
    </location>
</feature>
<evidence type="ECO:0000256" key="5">
    <source>
        <dbReference type="ARBA" id="ARBA00023136"/>
    </source>
</evidence>
<dbReference type="PANTHER" id="PTHR30509">
    <property type="entry name" value="P-HYDROXYBENZOIC ACID EFFLUX PUMP SUBUNIT-RELATED"/>
    <property type="match status" value="1"/>
</dbReference>
<feature type="coiled-coil region" evidence="6">
    <location>
        <begin position="385"/>
        <end position="412"/>
    </location>
</feature>
<dbReference type="Proteomes" id="UP000626109">
    <property type="component" value="Unassembled WGS sequence"/>
</dbReference>
<evidence type="ECO:0000313" key="8">
    <source>
        <dbReference type="EMBL" id="CAE8644140.1"/>
    </source>
</evidence>
<organism evidence="8 9">
    <name type="scientific">Polarella glacialis</name>
    <name type="common">Dinoflagellate</name>
    <dbReference type="NCBI Taxonomy" id="89957"/>
    <lineage>
        <taxon>Eukaryota</taxon>
        <taxon>Sar</taxon>
        <taxon>Alveolata</taxon>
        <taxon>Dinophyceae</taxon>
        <taxon>Suessiales</taxon>
        <taxon>Suessiaceae</taxon>
        <taxon>Polarella</taxon>
    </lineage>
</organism>
<evidence type="ECO:0000256" key="2">
    <source>
        <dbReference type="ARBA" id="ARBA00022475"/>
    </source>
</evidence>
<feature type="transmembrane region" description="Helical" evidence="7">
    <location>
        <begin position="141"/>
        <end position="160"/>
    </location>
</feature>
<evidence type="ECO:0000256" key="7">
    <source>
        <dbReference type="SAM" id="Phobius"/>
    </source>
</evidence>
<evidence type="ECO:0000313" key="9">
    <source>
        <dbReference type="Proteomes" id="UP000626109"/>
    </source>
</evidence>
<keyword evidence="3 7" id="KW-0812">Transmembrane</keyword>
<evidence type="ECO:0000256" key="6">
    <source>
        <dbReference type="SAM" id="Coils"/>
    </source>
</evidence>
<evidence type="ECO:0000256" key="1">
    <source>
        <dbReference type="ARBA" id="ARBA00004651"/>
    </source>
</evidence>